<keyword evidence="3" id="KW-0238">DNA-binding</keyword>
<keyword evidence="6" id="KW-1185">Reference proteome</keyword>
<dbReference type="FunFam" id="1.10.10.2830:FF:000001">
    <property type="entry name" value="Chromosome partitioning protein ParB"/>
    <property type="match status" value="1"/>
</dbReference>
<evidence type="ECO:0000256" key="1">
    <source>
        <dbReference type="ARBA" id="ARBA00006295"/>
    </source>
</evidence>
<evidence type="ECO:0000313" key="6">
    <source>
        <dbReference type="Proteomes" id="UP000256379"/>
    </source>
</evidence>
<name>A0A3D8IE22_9HELI</name>
<reference evidence="5 6" key="1">
    <citation type="submission" date="2018-04" db="EMBL/GenBank/DDBJ databases">
        <title>Novel Campyloabacter and Helicobacter Species and Strains.</title>
        <authorList>
            <person name="Mannion A.J."/>
            <person name="Shen Z."/>
            <person name="Fox J.G."/>
        </authorList>
    </citation>
    <scope>NUCLEOTIDE SEQUENCE [LARGE SCALE GENOMIC DNA]</scope>
    <source>
        <strain evidence="5 6">MIT 17-337</strain>
    </source>
</reference>
<dbReference type="GO" id="GO:0005694">
    <property type="term" value="C:chromosome"/>
    <property type="evidence" value="ECO:0007669"/>
    <property type="project" value="TreeGrafter"/>
</dbReference>
<feature type="domain" description="HTH cro/C1-type" evidence="4">
    <location>
        <begin position="141"/>
        <end position="167"/>
    </location>
</feature>
<dbReference type="InterPro" id="IPR004437">
    <property type="entry name" value="ParB/RepB/Spo0J"/>
</dbReference>
<dbReference type="SMART" id="SM00470">
    <property type="entry name" value="ParB"/>
    <property type="match status" value="1"/>
</dbReference>
<dbReference type="GO" id="GO:0045881">
    <property type="term" value="P:positive regulation of sporulation resulting in formation of a cellular spore"/>
    <property type="evidence" value="ECO:0007669"/>
    <property type="project" value="TreeGrafter"/>
</dbReference>
<dbReference type="AlphaFoldDB" id="A0A3D8IE22"/>
<sequence length="303" mass="34817">MAKKRALQMGLQELLSDIDSVYEKAGNIETKQIYTLEIDTIISNPMQPRQEFDEKNLQELAHSIQLHGLLQPIIVRENEKNNNQYILVAGERRLRALKLLNATNIEAIIIDVEMHKMRELALIENIQRQNLNPIELAQSYKALIQEHDLTQEQLAERLHKSRTQLTNTLRLLELSQTTQNLIKENKITQGHAKVLVGLSLKDEEIAVQTILGQKINVRETENLVKHLKNKKKSILSNSSQNNINHKDSNTMLRNDTSLQDSLEKLQRLLQQYNISSSVKNNGICLVFKSNDDVQTLLTRLKNI</sequence>
<comment type="caution">
    <text evidence="5">The sequence shown here is derived from an EMBL/GenBank/DDBJ whole genome shotgun (WGS) entry which is preliminary data.</text>
</comment>
<gene>
    <name evidence="5" type="ORF">CQA53_08480</name>
</gene>
<evidence type="ECO:0000256" key="2">
    <source>
        <dbReference type="ARBA" id="ARBA00022829"/>
    </source>
</evidence>
<dbReference type="GO" id="GO:0003677">
    <property type="term" value="F:DNA binding"/>
    <property type="evidence" value="ECO:0007669"/>
    <property type="project" value="UniProtKB-KW"/>
</dbReference>
<dbReference type="NCBIfam" id="TIGR00180">
    <property type="entry name" value="parB_part"/>
    <property type="match status" value="1"/>
</dbReference>
<dbReference type="GO" id="GO:0007059">
    <property type="term" value="P:chromosome segregation"/>
    <property type="evidence" value="ECO:0007669"/>
    <property type="project" value="UniProtKB-KW"/>
</dbReference>
<dbReference type="InterPro" id="IPR001387">
    <property type="entry name" value="Cro/C1-type_HTH"/>
</dbReference>
<dbReference type="InterPro" id="IPR036086">
    <property type="entry name" value="ParB/Sulfiredoxin_sf"/>
</dbReference>
<proteinExistence type="inferred from homology"/>
<dbReference type="FunFam" id="3.90.1530.30:FF:000001">
    <property type="entry name" value="Chromosome partitioning protein ParB"/>
    <property type="match status" value="1"/>
</dbReference>
<evidence type="ECO:0000313" key="5">
    <source>
        <dbReference type="EMBL" id="RDU63447.1"/>
    </source>
</evidence>
<dbReference type="PROSITE" id="PS50943">
    <property type="entry name" value="HTH_CROC1"/>
    <property type="match status" value="1"/>
</dbReference>
<dbReference type="PANTHER" id="PTHR33375">
    <property type="entry name" value="CHROMOSOME-PARTITIONING PROTEIN PARB-RELATED"/>
    <property type="match status" value="1"/>
</dbReference>
<dbReference type="RefSeq" id="WP_115543577.1">
    <property type="nucleotide sequence ID" value="NZ_NXLQ01000024.1"/>
</dbReference>
<keyword evidence="2" id="KW-0159">Chromosome partition</keyword>
<dbReference type="Gene3D" id="1.10.10.2830">
    <property type="match status" value="1"/>
</dbReference>
<comment type="similarity">
    <text evidence="1">Belongs to the ParB family.</text>
</comment>
<dbReference type="Proteomes" id="UP000256379">
    <property type="component" value="Unassembled WGS sequence"/>
</dbReference>
<dbReference type="SUPFAM" id="SSF109709">
    <property type="entry name" value="KorB DNA-binding domain-like"/>
    <property type="match status" value="1"/>
</dbReference>
<dbReference type="Pfam" id="PF17762">
    <property type="entry name" value="HTH_ParB"/>
    <property type="match status" value="1"/>
</dbReference>
<evidence type="ECO:0000259" key="4">
    <source>
        <dbReference type="PROSITE" id="PS50943"/>
    </source>
</evidence>
<organism evidence="5 6">
    <name type="scientific">Helicobacter didelphidarum</name>
    <dbReference type="NCBI Taxonomy" id="2040648"/>
    <lineage>
        <taxon>Bacteria</taxon>
        <taxon>Pseudomonadati</taxon>
        <taxon>Campylobacterota</taxon>
        <taxon>Epsilonproteobacteria</taxon>
        <taxon>Campylobacterales</taxon>
        <taxon>Helicobacteraceae</taxon>
        <taxon>Helicobacter</taxon>
    </lineage>
</organism>
<accession>A0A3D8IE22</accession>
<dbReference type="CDD" id="cd16393">
    <property type="entry name" value="SPO0J_N"/>
    <property type="match status" value="1"/>
</dbReference>
<dbReference type="SUPFAM" id="SSF110849">
    <property type="entry name" value="ParB/Sulfiredoxin"/>
    <property type="match status" value="1"/>
</dbReference>
<dbReference type="InterPro" id="IPR050336">
    <property type="entry name" value="Chromosome_partition/occlusion"/>
</dbReference>
<dbReference type="Gene3D" id="3.90.1530.30">
    <property type="match status" value="1"/>
</dbReference>
<dbReference type="EMBL" id="NXLQ01000024">
    <property type="protein sequence ID" value="RDU63447.1"/>
    <property type="molecule type" value="Genomic_DNA"/>
</dbReference>
<dbReference type="InterPro" id="IPR003115">
    <property type="entry name" value="ParB_N"/>
</dbReference>
<protein>
    <submittedName>
        <fullName evidence="5">Chromosome partitioning protein ParB</fullName>
    </submittedName>
</protein>
<dbReference type="PANTHER" id="PTHR33375:SF1">
    <property type="entry name" value="CHROMOSOME-PARTITIONING PROTEIN PARB-RELATED"/>
    <property type="match status" value="1"/>
</dbReference>
<evidence type="ECO:0000256" key="3">
    <source>
        <dbReference type="ARBA" id="ARBA00023125"/>
    </source>
</evidence>
<dbReference type="OrthoDB" id="9802051at2"/>
<dbReference type="Pfam" id="PF02195">
    <property type="entry name" value="ParB_N"/>
    <property type="match status" value="1"/>
</dbReference>
<dbReference type="InterPro" id="IPR041468">
    <property type="entry name" value="HTH_ParB/Spo0J"/>
</dbReference>